<name>A0ABV0KQV1_9CYAN</name>
<proteinExistence type="predicted"/>
<feature type="transmembrane region" description="Helical" evidence="1">
    <location>
        <begin position="25"/>
        <end position="43"/>
    </location>
</feature>
<dbReference type="RefSeq" id="WP_199304973.1">
    <property type="nucleotide sequence ID" value="NZ_JAMPLM010000039.1"/>
</dbReference>
<organism evidence="2 3">
    <name type="scientific">Stenomitos frigidus AS-A4</name>
    <dbReference type="NCBI Taxonomy" id="2933935"/>
    <lineage>
        <taxon>Bacteria</taxon>
        <taxon>Bacillati</taxon>
        <taxon>Cyanobacteriota</taxon>
        <taxon>Cyanophyceae</taxon>
        <taxon>Leptolyngbyales</taxon>
        <taxon>Leptolyngbyaceae</taxon>
        <taxon>Stenomitos</taxon>
    </lineage>
</organism>
<dbReference type="Proteomes" id="UP001476950">
    <property type="component" value="Unassembled WGS sequence"/>
</dbReference>
<evidence type="ECO:0000313" key="2">
    <source>
        <dbReference type="EMBL" id="MEP1061612.1"/>
    </source>
</evidence>
<feature type="transmembrane region" description="Helical" evidence="1">
    <location>
        <begin position="49"/>
        <end position="71"/>
    </location>
</feature>
<keyword evidence="1" id="KW-0472">Membrane</keyword>
<reference evidence="2 3" key="1">
    <citation type="submission" date="2022-04" db="EMBL/GenBank/DDBJ databases">
        <title>Positive selection, recombination, and allopatry shape intraspecific diversity of widespread and dominant cyanobacteria.</title>
        <authorList>
            <person name="Wei J."/>
            <person name="Shu W."/>
            <person name="Hu C."/>
        </authorList>
    </citation>
    <scope>NUCLEOTIDE SEQUENCE [LARGE SCALE GENOMIC DNA]</scope>
    <source>
        <strain evidence="2 3">AS-A4</strain>
    </source>
</reference>
<evidence type="ECO:0000256" key="1">
    <source>
        <dbReference type="SAM" id="Phobius"/>
    </source>
</evidence>
<accession>A0ABV0KQV1</accession>
<comment type="caution">
    <text evidence="2">The sequence shown here is derived from an EMBL/GenBank/DDBJ whole genome shotgun (WGS) entry which is preliminary data.</text>
</comment>
<gene>
    <name evidence="2" type="ORF">NDI38_24745</name>
</gene>
<keyword evidence="3" id="KW-1185">Reference proteome</keyword>
<dbReference type="EMBL" id="JAMPLM010000039">
    <property type="protein sequence ID" value="MEP1061612.1"/>
    <property type="molecule type" value="Genomic_DNA"/>
</dbReference>
<keyword evidence="1" id="KW-1133">Transmembrane helix</keyword>
<protein>
    <submittedName>
        <fullName evidence="2">Uncharacterized protein</fullName>
    </submittedName>
</protein>
<sequence>MKTKPIDDQQATQPYPLGGDLKQRIWLLGVSFWVFGIIDRSIAIFSDGYLSTLDLTQLLTASFFFVCWLFLKPARKLEPSESNE</sequence>
<evidence type="ECO:0000313" key="3">
    <source>
        <dbReference type="Proteomes" id="UP001476950"/>
    </source>
</evidence>
<keyword evidence="1" id="KW-0812">Transmembrane</keyword>